<evidence type="ECO:0000313" key="7">
    <source>
        <dbReference type="EMBL" id="RAQ29979.1"/>
    </source>
</evidence>
<evidence type="ECO:0000259" key="6">
    <source>
        <dbReference type="Pfam" id="PF14527"/>
    </source>
</evidence>
<feature type="domain" description="Sporulation regulator WhiA C-terminal" evidence="5">
    <location>
        <begin position="219"/>
        <end position="303"/>
    </location>
</feature>
<dbReference type="GO" id="GO:0051301">
    <property type="term" value="P:cell division"/>
    <property type="evidence" value="ECO:0007669"/>
    <property type="project" value="UniProtKB-UniRule"/>
</dbReference>
<keyword evidence="3 4" id="KW-0131">Cell cycle</keyword>
<reference evidence="7 8" key="1">
    <citation type="submission" date="2018-06" db="EMBL/GenBank/DDBJ databases">
        <title>Noncontiguous genome sequence of Ruminococcaceae bacterium ASD2818.</title>
        <authorList>
            <person name="Chaplin A.V."/>
            <person name="Sokolova S.R."/>
            <person name="Kochetkova T.O."/>
            <person name="Goltsov A.Y."/>
            <person name="Trofimov D.Y."/>
            <person name="Efimov B.A."/>
        </authorList>
    </citation>
    <scope>NUCLEOTIDE SEQUENCE [LARGE SCALE GENOMIC DNA]</scope>
    <source>
        <strain evidence="7 8">ASD2818</strain>
    </source>
</reference>
<evidence type="ECO:0000256" key="1">
    <source>
        <dbReference type="ARBA" id="ARBA00022618"/>
    </source>
</evidence>
<name>A0A328UF33_9FIRM</name>
<organism evidence="7 8">
    <name type="scientific">Hydrogeniiclostridium mannosilyticum</name>
    <dbReference type="NCBI Taxonomy" id="2764322"/>
    <lineage>
        <taxon>Bacteria</taxon>
        <taxon>Bacillati</taxon>
        <taxon>Bacillota</taxon>
        <taxon>Clostridia</taxon>
        <taxon>Eubacteriales</taxon>
        <taxon>Acutalibacteraceae</taxon>
        <taxon>Hydrogeniiclostridium</taxon>
    </lineage>
</organism>
<dbReference type="Pfam" id="PF02650">
    <property type="entry name" value="HTH_WhiA"/>
    <property type="match status" value="1"/>
</dbReference>
<dbReference type="InterPro" id="IPR039518">
    <property type="entry name" value="WhiA_LAGLIDADG_dom"/>
</dbReference>
<feature type="domain" description="WhiA LAGLIDADG-like" evidence="6">
    <location>
        <begin position="122"/>
        <end position="216"/>
    </location>
</feature>
<dbReference type="SUPFAM" id="SSF55608">
    <property type="entry name" value="Homing endonucleases"/>
    <property type="match status" value="1"/>
</dbReference>
<sequence>MSFSADAKRELAAVDTQKICCQRAECYGLFLFAKAFSFQEIALVTESAPVARVAAQLAAELCGCMADISSALVHRGRERLSFTVTIPGRDQRAEMMHFFAQPLNAINLRLQMDMLEKPCCERSFLRGAFLSCGTVTNPKKDYRLEFTVPFMKLANDLQQVLAGLDGIALQPGIANRKGNFVVYLNGSGNVEDLLTFMGAQNASMEVMQEKMLKEVRNNVNRRTNFETANLDKTASASARQLLAIQAVIAGPKGWEAFPEELRELAWLRYQNPEMTLRELEGRLTERVSRSGIHRRFHKILEMAEALEHKKE</sequence>
<dbReference type="InterPro" id="IPR027434">
    <property type="entry name" value="Homing_endonucl"/>
</dbReference>
<keyword evidence="2 4" id="KW-0238">DNA-binding</keyword>
<comment type="caution">
    <text evidence="7">The sequence shown here is derived from an EMBL/GenBank/DDBJ whole genome shotgun (WGS) entry which is preliminary data.</text>
</comment>
<keyword evidence="8" id="KW-1185">Reference proteome</keyword>
<protein>
    <recommendedName>
        <fullName evidence="4">Probable cell division protein WhiA</fullName>
    </recommendedName>
</protein>
<evidence type="ECO:0000256" key="2">
    <source>
        <dbReference type="ARBA" id="ARBA00023125"/>
    </source>
</evidence>
<dbReference type="InterPro" id="IPR003802">
    <property type="entry name" value="Sporulation_regulator_WhiA"/>
</dbReference>
<gene>
    <name evidence="4 7" type="primary">whiA</name>
    <name evidence="7" type="ORF">DPQ25_00195</name>
</gene>
<dbReference type="GO" id="GO:0043937">
    <property type="term" value="P:regulation of sporulation"/>
    <property type="evidence" value="ECO:0007669"/>
    <property type="project" value="InterPro"/>
</dbReference>
<dbReference type="HAMAP" id="MF_01420">
    <property type="entry name" value="HTH_type_WhiA"/>
    <property type="match status" value="1"/>
</dbReference>
<dbReference type="InterPro" id="IPR023054">
    <property type="entry name" value="Sporulation_regulator_WhiA_C"/>
</dbReference>
<dbReference type="RefSeq" id="WP_112331175.1">
    <property type="nucleotide sequence ID" value="NZ_JBKYJQ010000004.1"/>
</dbReference>
<keyword evidence="1 4" id="KW-0132">Cell division</keyword>
<accession>A0A328UF33</accession>
<dbReference type="EMBL" id="QLYR01000001">
    <property type="protein sequence ID" value="RAQ29979.1"/>
    <property type="molecule type" value="Genomic_DNA"/>
</dbReference>
<evidence type="ECO:0000256" key="3">
    <source>
        <dbReference type="ARBA" id="ARBA00023306"/>
    </source>
</evidence>
<dbReference type="GO" id="GO:0003677">
    <property type="term" value="F:DNA binding"/>
    <property type="evidence" value="ECO:0007669"/>
    <property type="project" value="UniProtKB-UniRule"/>
</dbReference>
<comment type="function">
    <text evidence="4">Involved in cell division and chromosome segregation.</text>
</comment>
<dbReference type="AlphaFoldDB" id="A0A328UF33"/>
<dbReference type="PANTHER" id="PTHR37307">
    <property type="entry name" value="CELL DIVISION PROTEIN WHIA-RELATED"/>
    <property type="match status" value="1"/>
</dbReference>
<evidence type="ECO:0000313" key="8">
    <source>
        <dbReference type="Proteomes" id="UP000249377"/>
    </source>
</evidence>
<dbReference type="Gene3D" id="3.10.28.10">
    <property type="entry name" value="Homing endonucleases"/>
    <property type="match status" value="1"/>
</dbReference>
<dbReference type="NCBIfam" id="TIGR00647">
    <property type="entry name" value="DNA_bind_WhiA"/>
    <property type="match status" value="1"/>
</dbReference>
<proteinExistence type="inferred from homology"/>
<dbReference type="Proteomes" id="UP000249377">
    <property type="component" value="Unassembled WGS sequence"/>
</dbReference>
<evidence type="ECO:0000259" key="5">
    <source>
        <dbReference type="Pfam" id="PF02650"/>
    </source>
</evidence>
<comment type="similarity">
    <text evidence="4">Belongs to the WhiA family.</text>
</comment>
<dbReference type="Pfam" id="PF14527">
    <property type="entry name" value="LAGLIDADG_WhiA"/>
    <property type="match status" value="1"/>
</dbReference>
<dbReference type="PANTHER" id="PTHR37307:SF1">
    <property type="entry name" value="CELL DIVISION PROTEIN WHIA-RELATED"/>
    <property type="match status" value="1"/>
</dbReference>
<evidence type="ECO:0000256" key="4">
    <source>
        <dbReference type="HAMAP-Rule" id="MF_01420"/>
    </source>
</evidence>